<feature type="region of interest" description="Disordered" evidence="2">
    <location>
        <begin position="1"/>
        <end position="40"/>
    </location>
</feature>
<evidence type="ECO:0000259" key="3">
    <source>
        <dbReference type="SMART" id="SM01007"/>
    </source>
</evidence>
<dbReference type="InterPro" id="IPR051017">
    <property type="entry name" value="Aldolase-II_Adducin_sf"/>
</dbReference>
<dbReference type="Proteomes" id="UP000578686">
    <property type="component" value="Unassembled WGS sequence"/>
</dbReference>
<dbReference type="GO" id="GO:0005856">
    <property type="term" value="C:cytoskeleton"/>
    <property type="evidence" value="ECO:0007669"/>
    <property type="project" value="TreeGrafter"/>
</dbReference>
<proteinExistence type="inferred from homology"/>
<dbReference type="RefSeq" id="WP_167968413.1">
    <property type="nucleotide sequence ID" value="NZ_BHZG01000018.1"/>
</dbReference>
<dbReference type="SUPFAM" id="SSF53639">
    <property type="entry name" value="AraD/HMP-PK domain-like"/>
    <property type="match status" value="1"/>
</dbReference>
<dbReference type="AlphaFoldDB" id="A0A7X6CYZ1"/>
<comment type="similarity">
    <text evidence="1">Belongs to the aldolase class II family.</text>
</comment>
<sequence>MTEIAREALSLDGAQPIPEDQLWQNYPPQSPAGYEDPEQERRYRKERVAGALRLFAGLGFDEGVAGHISARDPEYPDYFWVNPYIIPFAHVTTSDLVLVDEHGNVIKGKYPVAKAAFVIHSAVHKARPDVVAAAHTHSMYGKTLSATDQFIEPLTQDACVFYEDHTAFDGYAGIVDDLDEGKRLAEALGDRKAIILRNHGLLTVGTTVDSAIYWYYAAERSAQAQLTAKAAGGVSPISHEVAKLTHDETGNELAGWLQFQPLYASIVREQPDLLD</sequence>
<dbReference type="SMART" id="SM01007">
    <property type="entry name" value="Aldolase_II"/>
    <property type="match status" value="1"/>
</dbReference>
<accession>A0A7X6CYZ1</accession>
<dbReference type="InterPro" id="IPR036409">
    <property type="entry name" value="Aldolase_II/adducin_N_sf"/>
</dbReference>
<reference evidence="4 5" key="1">
    <citation type="submission" date="2020-03" db="EMBL/GenBank/DDBJ databases">
        <title>Draft genome of Streptomyces sp. ventii, isolated from the Axial Seamount in the Pacific Ocean, and resequencing of the two type strains Streptomyces lonarensis strain NCL 716 and Streptomyces bohaiensis strain 11A07.</title>
        <authorList>
            <person name="Loughran R.M."/>
            <person name="Pfannmuller K.M."/>
            <person name="Wasson B.J."/>
            <person name="Deadmond M.C."/>
            <person name="Paddock B.E."/>
            <person name="Koyack M.J."/>
            <person name="Gallegos D.A."/>
            <person name="Mitchell E.A."/>
            <person name="Ushijima B."/>
            <person name="Saw J.H."/>
            <person name="Mcphail K.L."/>
            <person name="Videau P."/>
        </authorList>
    </citation>
    <scope>NUCLEOTIDE SEQUENCE [LARGE SCALE GENOMIC DNA]</scope>
    <source>
        <strain evidence="4 5">NCL716</strain>
    </source>
</reference>
<evidence type="ECO:0000256" key="2">
    <source>
        <dbReference type="SAM" id="MobiDB-lite"/>
    </source>
</evidence>
<dbReference type="GO" id="GO:0051015">
    <property type="term" value="F:actin filament binding"/>
    <property type="evidence" value="ECO:0007669"/>
    <property type="project" value="TreeGrafter"/>
</dbReference>
<dbReference type="NCBIfam" id="NF004855">
    <property type="entry name" value="PRK06208.1"/>
    <property type="match status" value="1"/>
</dbReference>
<evidence type="ECO:0000256" key="1">
    <source>
        <dbReference type="ARBA" id="ARBA00037961"/>
    </source>
</evidence>
<evidence type="ECO:0000313" key="4">
    <source>
        <dbReference type="EMBL" id="NJQ05122.1"/>
    </source>
</evidence>
<dbReference type="EMBL" id="JAAVJD010000026">
    <property type="protein sequence ID" value="NJQ05122.1"/>
    <property type="molecule type" value="Genomic_DNA"/>
</dbReference>
<dbReference type="Pfam" id="PF00596">
    <property type="entry name" value="Aldolase_II"/>
    <property type="match status" value="1"/>
</dbReference>
<keyword evidence="5" id="KW-1185">Reference proteome</keyword>
<gene>
    <name evidence="4" type="ORF">HCN56_05895</name>
</gene>
<organism evidence="4 5">
    <name type="scientific">Streptomyces lonarensis</name>
    <dbReference type="NCBI Taxonomy" id="700599"/>
    <lineage>
        <taxon>Bacteria</taxon>
        <taxon>Bacillati</taxon>
        <taxon>Actinomycetota</taxon>
        <taxon>Actinomycetes</taxon>
        <taxon>Kitasatosporales</taxon>
        <taxon>Streptomycetaceae</taxon>
        <taxon>Streptomyces</taxon>
    </lineage>
</organism>
<evidence type="ECO:0000313" key="5">
    <source>
        <dbReference type="Proteomes" id="UP000578686"/>
    </source>
</evidence>
<feature type="domain" description="Class II aldolase/adducin N-terminal" evidence="3">
    <location>
        <begin position="46"/>
        <end position="226"/>
    </location>
</feature>
<dbReference type="Gene3D" id="3.40.225.10">
    <property type="entry name" value="Class II aldolase/adducin N-terminal domain"/>
    <property type="match status" value="1"/>
</dbReference>
<name>A0A7X6CYZ1_9ACTN</name>
<dbReference type="InterPro" id="IPR001303">
    <property type="entry name" value="Aldolase_II/adducin_N"/>
</dbReference>
<protein>
    <submittedName>
        <fullName evidence="4">Class II aldolase/adducin family protein</fullName>
    </submittedName>
</protein>
<dbReference type="FunFam" id="3.40.225.10:FF:000009">
    <property type="entry name" value="Class II aldolase/adducin N-terminal"/>
    <property type="match status" value="1"/>
</dbReference>
<dbReference type="PANTHER" id="PTHR10672">
    <property type="entry name" value="ADDUCIN"/>
    <property type="match status" value="1"/>
</dbReference>
<dbReference type="PANTHER" id="PTHR10672:SF3">
    <property type="entry name" value="PROTEIN HU-LI TAI SHAO"/>
    <property type="match status" value="1"/>
</dbReference>
<comment type="caution">
    <text evidence="4">The sequence shown here is derived from an EMBL/GenBank/DDBJ whole genome shotgun (WGS) entry which is preliminary data.</text>
</comment>